<keyword evidence="3" id="KW-1185">Reference proteome</keyword>
<name>A0AAV5KWP7_9ROSI</name>
<sequence>MVAPISPVNLYSLEHLIHGASCRFAHSRDHATVHFSLVFAIFILLIFYLLAFKFQFPAMFRANYKKRKTTFCQGQITNMNGKEEGGCRDVYLPVAWIKGQCSLDIYLSFL</sequence>
<evidence type="ECO:0000313" key="3">
    <source>
        <dbReference type="Proteomes" id="UP001054252"/>
    </source>
</evidence>
<evidence type="ECO:0000256" key="1">
    <source>
        <dbReference type="SAM" id="Phobius"/>
    </source>
</evidence>
<feature type="transmembrane region" description="Helical" evidence="1">
    <location>
        <begin position="33"/>
        <end position="51"/>
    </location>
</feature>
<organism evidence="2 3">
    <name type="scientific">Rubroshorea leprosula</name>
    <dbReference type="NCBI Taxonomy" id="152421"/>
    <lineage>
        <taxon>Eukaryota</taxon>
        <taxon>Viridiplantae</taxon>
        <taxon>Streptophyta</taxon>
        <taxon>Embryophyta</taxon>
        <taxon>Tracheophyta</taxon>
        <taxon>Spermatophyta</taxon>
        <taxon>Magnoliopsida</taxon>
        <taxon>eudicotyledons</taxon>
        <taxon>Gunneridae</taxon>
        <taxon>Pentapetalae</taxon>
        <taxon>rosids</taxon>
        <taxon>malvids</taxon>
        <taxon>Malvales</taxon>
        <taxon>Dipterocarpaceae</taxon>
        <taxon>Rubroshorea</taxon>
    </lineage>
</organism>
<keyword evidence="1" id="KW-1133">Transmembrane helix</keyword>
<accession>A0AAV5KWP7</accession>
<reference evidence="2 3" key="1">
    <citation type="journal article" date="2021" name="Commun. Biol.">
        <title>The genome of Shorea leprosula (Dipterocarpaceae) highlights the ecological relevance of drought in aseasonal tropical rainforests.</title>
        <authorList>
            <person name="Ng K.K.S."/>
            <person name="Kobayashi M.J."/>
            <person name="Fawcett J.A."/>
            <person name="Hatakeyama M."/>
            <person name="Paape T."/>
            <person name="Ng C.H."/>
            <person name="Ang C.C."/>
            <person name="Tnah L.H."/>
            <person name="Lee C.T."/>
            <person name="Nishiyama T."/>
            <person name="Sese J."/>
            <person name="O'Brien M.J."/>
            <person name="Copetti D."/>
            <person name="Mohd Noor M.I."/>
            <person name="Ong R.C."/>
            <person name="Putra M."/>
            <person name="Sireger I.Z."/>
            <person name="Indrioko S."/>
            <person name="Kosugi Y."/>
            <person name="Izuno A."/>
            <person name="Isagi Y."/>
            <person name="Lee S.L."/>
            <person name="Shimizu K.K."/>
        </authorList>
    </citation>
    <scope>NUCLEOTIDE SEQUENCE [LARGE SCALE GENOMIC DNA]</scope>
    <source>
        <strain evidence="2">214</strain>
    </source>
</reference>
<keyword evidence="1" id="KW-0812">Transmembrane</keyword>
<comment type="caution">
    <text evidence="2">The sequence shown here is derived from an EMBL/GenBank/DDBJ whole genome shotgun (WGS) entry which is preliminary data.</text>
</comment>
<evidence type="ECO:0000313" key="2">
    <source>
        <dbReference type="EMBL" id="GKV28996.1"/>
    </source>
</evidence>
<dbReference type="EMBL" id="BPVZ01000081">
    <property type="protein sequence ID" value="GKV28996.1"/>
    <property type="molecule type" value="Genomic_DNA"/>
</dbReference>
<protein>
    <submittedName>
        <fullName evidence="2">Uncharacterized protein</fullName>
    </submittedName>
</protein>
<keyword evidence="1" id="KW-0472">Membrane</keyword>
<proteinExistence type="predicted"/>
<dbReference type="AlphaFoldDB" id="A0AAV5KWP7"/>
<dbReference type="Proteomes" id="UP001054252">
    <property type="component" value="Unassembled WGS sequence"/>
</dbReference>
<gene>
    <name evidence="2" type="ORF">SLEP1_g37980</name>
</gene>